<sequence>MANFFLKSFLGISIFLFTLIIRETDSLDCYMIPKPTPGVAGGYGMMMGMQGQKITCAPTVSQCFKYVCSGAPANPYYIIKGCLDYSTTTLPSCTTMDNDCRGQGGAGMCYTCTRNRCNGAGSIMVGIATLLLPMVYFFIKN</sequence>
<accession>A0A914CQG0</accession>
<feature type="signal peptide" evidence="2">
    <location>
        <begin position="1"/>
        <end position="26"/>
    </location>
</feature>
<evidence type="ECO:0000256" key="1">
    <source>
        <dbReference type="SAM" id="Phobius"/>
    </source>
</evidence>
<proteinExistence type="predicted"/>
<keyword evidence="1" id="KW-0472">Membrane</keyword>
<feature type="chain" id="PRO_5036995905" evidence="2">
    <location>
        <begin position="27"/>
        <end position="141"/>
    </location>
</feature>
<keyword evidence="1" id="KW-1133">Transmembrane helix</keyword>
<keyword evidence="3" id="KW-1185">Reference proteome</keyword>
<keyword evidence="1" id="KW-0812">Transmembrane</keyword>
<evidence type="ECO:0000256" key="2">
    <source>
        <dbReference type="SAM" id="SignalP"/>
    </source>
</evidence>
<dbReference type="Proteomes" id="UP000887540">
    <property type="component" value="Unplaced"/>
</dbReference>
<dbReference type="AlphaFoldDB" id="A0A914CQG0"/>
<keyword evidence="2" id="KW-0732">Signal</keyword>
<feature type="transmembrane region" description="Helical" evidence="1">
    <location>
        <begin position="119"/>
        <end position="139"/>
    </location>
</feature>
<evidence type="ECO:0000313" key="3">
    <source>
        <dbReference type="Proteomes" id="UP000887540"/>
    </source>
</evidence>
<evidence type="ECO:0000313" key="4">
    <source>
        <dbReference type="WBParaSite" id="ACRNAN_scaffold1336.g20089.t1"/>
    </source>
</evidence>
<name>A0A914CQG0_9BILA</name>
<protein>
    <submittedName>
        <fullName evidence="4">Uncharacterized protein</fullName>
    </submittedName>
</protein>
<organism evidence="3 4">
    <name type="scientific">Acrobeloides nanus</name>
    <dbReference type="NCBI Taxonomy" id="290746"/>
    <lineage>
        <taxon>Eukaryota</taxon>
        <taxon>Metazoa</taxon>
        <taxon>Ecdysozoa</taxon>
        <taxon>Nematoda</taxon>
        <taxon>Chromadorea</taxon>
        <taxon>Rhabditida</taxon>
        <taxon>Tylenchina</taxon>
        <taxon>Cephalobomorpha</taxon>
        <taxon>Cephaloboidea</taxon>
        <taxon>Cephalobidae</taxon>
        <taxon>Acrobeloides</taxon>
    </lineage>
</organism>
<dbReference type="WBParaSite" id="ACRNAN_scaffold1336.g20089.t1">
    <property type="protein sequence ID" value="ACRNAN_scaffold1336.g20089.t1"/>
    <property type="gene ID" value="ACRNAN_scaffold1336.g20089"/>
</dbReference>
<reference evidence="4" key="1">
    <citation type="submission" date="2022-11" db="UniProtKB">
        <authorList>
            <consortium name="WormBaseParasite"/>
        </authorList>
    </citation>
    <scope>IDENTIFICATION</scope>
</reference>